<comment type="caution">
    <text evidence="1">The sequence shown here is derived from an EMBL/GenBank/DDBJ whole genome shotgun (WGS) entry which is preliminary data.</text>
</comment>
<accession>A0A9X7P5C3</accession>
<dbReference type="EMBL" id="PVXL01000055">
    <property type="protein sequence ID" value="PRR71399.1"/>
    <property type="molecule type" value="Genomic_DNA"/>
</dbReference>
<evidence type="ECO:0000313" key="2">
    <source>
        <dbReference type="Proteomes" id="UP000239430"/>
    </source>
</evidence>
<dbReference type="Proteomes" id="UP000239430">
    <property type="component" value="Unassembled WGS sequence"/>
</dbReference>
<name>A0A9X7P5C3_9FIRM</name>
<evidence type="ECO:0000313" key="1">
    <source>
        <dbReference type="EMBL" id="PRR71399.1"/>
    </source>
</evidence>
<dbReference type="AlphaFoldDB" id="A0A9X7P5C3"/>
<gene>
    <name evidence="1" type="ORF">MOST_24520</name>
</gene>
<sequence>MKPSMLASFDGLREQNLMALKEAKENGAKVVGIYCTYGPRELVLAAGAIPVGLCGTRHPGLLCRGFRDTPDFTYRHAGWRGE</sequence>
<protein>
    <submittedName>
        <fullName evidence="1">Uncharacterized protein</fullName>
    </submittedName>
</protein>
<organism evidence="1 2">
    <name type="scientific">Neomoorella stamsii</name>
    <dbReference type="NCBI Taxonomy" id="1266720"/>
    <lineage>
        <taxon>Bacteria</taxon>
        <taxon>Bacillati</taxon>
        <taxon>Bacillota</taxon>
        <taxon>Clostridia</taxon>
        <taxon>Neomoorellales</taxon>
        <taxon>Neomoorellaceae</taxon>
        <taxon>Neomoorella</taxon>
    </lineage>
</organism>
<dbReference type="Gene3D" id="3.40.50.11890">
    <property type="match status" value="1"/>
</dbReference>
<proteinExistence type="predicted"/>
<dbReference type="RefSeq" id="WP_054937604.1">
    <property type="nucleotide sequence ID" value="NZ_PVXL01000055.1"/>
</dbReference>
<keyword evidence="2" id="KW-1185">Reference proteome</keyword>
<reference evidence="1 2" key="1">
    <citation type="submission" date="2018-03" db="EMBL/GenBank/DDBJ databases">
        <title>Genome sequence of Moorella stamsii DSM 26217.</title>
        <authorList>
            <person name="Poehlein A."/>
            <person name="Daniel R."/>
        </authorList>
    </citation>
    <scope>NUCLEOTIDE SEQUENCE [LARGE SCALE GENOMIC DNA]</scope>
    <source>
        <strain evidence="2">DSM 26217</strain>
    </source>
</reference>